<dbReference type="GO" id="GO:0051294">
    <property type="term" value="P:establishment of spindle orientation"/>
    <property type="evidence" value="ECO:0007669"/>
    <property type="project" value="TreeGrafter"/>
</dbReference>
<dbReference type="GO" id="GO:0019905">
    <property type="term" value="F:syntaxin binding"/>
    <property type="evidence" value="ECO:0007669"/>
    <property type="project" value="TreeGrafter"/>
</dbReference>
<dbReference type="GO" id="GO:0030866">
    <property type="term" value="P:cortical actin cytoskeleton organization"/>
    <property type="evidence" value="ECO:0007669"/>
    <property type="project" value="TreeGrafter"/>
</dbReference>
<feature type="compositionally biased region" description="Basic and acidic residues" evidence="1">
    <location>
        <begin position="1331"/>
        <end position="1340"/>
    </location>
</feature>
<feature type="region of interest" description="Disordered" evidence="1">
    <location>
        <begin position="1164"/>
        <end position="1192"/>
    </location>
</feature>
<dbReference type="GO" id="GO:0005886">
    <property type="term" value="C:plasma membrane"/>
    <property type="evidence" value="ECO:0007669"/>
    <property type="project" value="TreeGrafter"/>
</dbReference>
<feature type="compositionally biased region" description="Polar residues" evidence="1">
    <location>
        <begin position="240"/>
        <end position="257"/>
    </location>
</feature>
<dbReference type="GO" id="GO:0030864">
    <property type="term" value="C:cortical actin cytoskeleton"/>
    <property type="evidence" value="ECO:0007669"/>
    <property type="project" value="TreeGrafter"/>
</dbReference>
<feature type="region of interest" description="Disordered" evidence="1">
    <location>
        <begin position="862"/>
        <end position="962"/>
    </location>
</feature>
<dbReference type="Pfam" id="PF08366">
    <property type="entry name" value="LLGL"/>
    <property type="match status" value="1"/>
</dbReference>
<evidence type="ECO:0000256" key="1">
    <source>
        <dbReference type="SAM" id="MobiDB-lite"/>
    </source>
</evidence>
<dbReference type="GO" id="GO:0008593">
    <property type="term" value="P:regulation of Notch signaling pathway"/>
    <property type="evidence" value="ECO:0007669"/>
    <property type="project" value="TreeGrafter"/>
</dbReference>
<feature type="domain" description="Lethal giant larvae homologue 2" evidence="2">
    <location>
        <begin position="412"/>
        <end position="529"/>
    </location>
</feature>
<reference evidence="3" key="1">
    <citation type="submission" date="2022-06" db="EMBL/GenBank/DDBJ databases">
        <authorList>
            <person name="Berger JAMES D."/>
            <person name="Berger JAMES D."/>
        </authorList>
    </citation>
    <scope>NUCLEOTIDE SEQUENCE [LARGE SCALE GENOMIC DNA]</scope>
</reference>
<dbReference type="GO" id="GO:0045159">
    <property type="term" value="F:myosin II binding"/>
    <property type="evidence" value="ECO:0007669"/>
    <property type="project" value="TreeGrafter"/>
</dbReference>
<dbReference type="Proteomes" id="UP000050795">
    <property type="component" value="Unassembled WGS sequence"/>
</dbReference>
<proteinExistence type="predicted"/>
<dbReference type="WBParaSite" id="TREG1_118700.1">
    <property type="protein sequence ID" value="TREG1_118700.1"/>
    <property type="gene ID" value="TREG1_118700"/>
</dbReference>
<feature type="compositionally biased region" description="Basic and acidic residues" evidence="1">
    <location>
        <begin position="330"/>
        <end position="339"/>
    </location>
</feature>
<feature type="compositionally biased region" description="Polar residues" evidence="1">
    <location>
        <begin position="290"/>
        <end position="305"/>
    </location>
</feature>
<feature type="compositionally biased region" description="Low complexity" evidence="1">
    <location>
        <begin position="1106"/>
        <end position="1118"/>
    </location>
</feature>
<protein>
    <recommendedName>
        <fullName evidence="2">Lethal giant larvae homologue 2 domain-containing protein</fullName>
    </recommendedName>
</protein>
<dbReference type="InterPro" id="IPR036322">
    <property type="entry name" value="WD40_repeat_dom_sf"/>
</dbReference>
<dbReference type="InterPro" id="IPR015943">
    <property type="entry name" value="WD40/YVTN_repeat-like_dom_sf"/>
</dbReference>
<reference evidence="4" key="2">
    <citation type="submission" date="2023-11" db="UniProtKB">
        <authorList>
            <consortium name="WormBaseParasite"/>
        </authorList>
    </citation>
    <scope>IDENTIFICATION</scope>
</reference>
<dbReference type="GO" id="GO:0005096">
    <property type="term" value="F:GTPase activator activity"/>
    <property type="evidence" value="ECO:0007669"/>
    <property type="project" value="TreeGrafter"/>
</dbReference>
<feature type="region of interest" description="Disordered" evidence="1">
    <location>
        <begin position="1331"/>
        <end position="1396"/>
    </location>
</feature>
<dbReference type="PANTHER" id="PTHR10241:SF29">
    <property type="entry name" value="LETHAL(2) GIANT LARVAE PROTEIN"/>
    <property type="match status" value="1"/>
</dbReference>
<feature type="compositionally biased region" description="Polar residues" evidence="1">
    <location>
        <begin position="1341"/>
        <end position="1356"/>
    </location>
</feature>
<keyword evidence="3" id="KW-1185">Reference proteome</keyword>
<evidence type="ECO:0000313" key="3">
    <source>
        <dbReference type="Proteomes" id="UP000050795"/>
    </source>
</evidence>
<dbReference type="GO" id="GO:0006893">
    <property type="term" value="P:Golgi to plasma membrane transport"/>
    <property type="evidence" value="ECO:0007669"/>
    <property type="project" value="TreeGrafter"/>
</dbReference>
<accession>A0AA85IZR3</accession>
<dbReference type="PANTHER" id="PTHR10241">
    <property type="entry name" value="LETHAL 2 GIANT LARVAE PROTEIN"/>
    <property type="match status" value="1"/>
</dbReference>
<evidence type="ECO:0000313" key="4">
    <source>
        <dbReference type="WBParaSite" id="TREG1_118700.1"/>
    </source>
</evidence>
<dbReference type="SUPFAM" id="SSF50978">
    <property type="entry name" value="WD40 repeat-like"/>
    <property type="match status" value="1"/>
</dbReference>
<dbReference type="GO" id="GO:0032878">
    <property type="term" value="P:regulation of establishment or maintenance of cell polarity"/>
    <property type="evidence" value="ECO:0007669"/>
    <property type="project" value="TreeGrafter"/>
</dbReference>
<feature type="compositionally biased region" description="Basic and acidic residues" evidence="1">
    <location>
        <begin position="276"/>
        <end position="289"/>
    </location>
</feature>
<dbReference type="Gene3D" id="2.130.10.10">
    <property type="entry name" value="YVTN repeat-like/Quinoprotein amine dehydrogenase"/>
    <property type="match status" value="1"/>
</dbReference>
<evidence type="ECO:0000259" key="2">
    <source>
        <dbReference type="Pfam" id="PF08366"/>
    </source>
</evidence>
<name>A0AA85IZR3_TRIRE</name>
<sequence length="1475" mass="157326">MAQKILEPFRKLPHQFQNLEIVKRLHDYTTGKHTDGFSCHQTSAYGSLESPSALAFDDILGLLAVGTSKGVLKIYGAPGIVFTVQRDGSAINSLLFLPGEGRIVSATSEGILNLYELDSKHGRWTLSCHVEIQQSVEQDRVTCMGLGHGVIYVGSANGTLRQVAIKSGRLTLGDDALTACTSSIISDSVPVDKRDQLGVDSPIISLELQPQGNHLLIAYAGGCVAVAIPQPIPAEPASEQVPSTSGVTAPTAQSEVITPNADDELAPSLPSGSKEGTLEKKVEAQEEKPQSTTLNESAPGSTPSTPAKGHTEKRTTLKFKALTRSLRPSDSSKVEKEVDPPLPVPPAPRISHLLLRDQPVEWASWRVTSVDSLSTEVVVAYGDGAFQVWPIVAAVSEQPIEPIIVSMIDPPNTPYGPLPCGAIKKIRINPAVNGSLLTVFCGGLPRPQFENRYAVSVLQDHEHHVCYQFGSRVIDFILIPSEKGDDSVSSEVAPSDYVTKPSASSHSATLLVLTERELVAIDLTQPDWPAYESPYLNCIDFSPITAVTHIGQVPAALIQRLHQAAQINSDEITNCPWPVWGGSSPSEPKKDLAQNAGNDVIALGHANGWVTLWAIGRGDTTIHLGTLPTSSLFNLTDLQNGQKLGNSVLEEETWPPFRPVGYCSRADRQSLENPDPRLAVTQLLILLGSPIRSGVTGSLASAPDSLTLIAGGAGGQVSVWVAGSEGFLHTPELNAFEPDVACVRVNLIDQAEENKYIWKDTSALQPVEGVPHYCTPTGLTFHPCYLIQLNPPSQITSLAVELSWNLLAIGSSHGLAVIDLFNRSIVHTHFTYDPSGPAKIVNPVATVQNVLMARGKQITTSMRQSFRRLKHLRTSMTTPEKSSSEPAPAEGKQESQPTDENAEGAAAPSKDESAAKSQPEETTEEKKEAPKEAEAPATGDEATTSEEPKEQAQEAAADDTVEVDAAPEPIQLSHEDIASSAVRCLVFADTYIMTATAAAAAPGGDRTPSLWIGTSSGKALAFSLSWKGNAGPVTVALCKELQLHHHSPIVFLDIIDAVNHGPIMHSQAYRNSCIESDEGGEKTEPAQQTSETPSEAQTETVKDSTDTSAPATVTTTTPAPTQDIHQLLLCSEEQAKLFSLPSLRAVYKHKFIDRLRMLGMSMSSGAGGTPKAAPPPAATGAGTDKEANEEVDTSLAVADSEVAYVNASQVNRKRVTGFGLQSFASGTGESAKLEWNAVATLLDGQIAILSLPSLRKVFKERCFPGYVNSALPCVATRTFNTHVFWSIGSHLLVSELTPLPTLNSLAVPISDVISEDFVAIHLPEWCRPKKEVPAENEETKASSSQAGTVEGTQQDSGDVAAVSETTPAVNGATPVVEEEIVPSSKKMTDTQLENGQNVGDVTLDSIKEYLNGSEGTMVVKTTEVSMEKRTVVEGGKITTTVHEVETVDGKVTKNDVVKVVTDGEQPEVMSITGTA</sequence>
<feature type="region of interest" description="Disordered" evidence="1">
    <location>
        <begin position="1076"/>
        <end position="1118"/>
    </location>
</feature>
<dbReference type="InterPro" id="IPR013577">
    <property type="entry name" value="LLGL2"/>
</dbReference>
<organism evidence="3 4">
    <name type="scientific">Trichobilharzia regenti</name>
    <name type="common">Nasal bird schistosome</name>
    <dbReference type="NCBI Taxonomy" id="157069"/>
    <lineage>
        <taxon>Eukaryota</taxon>
        <taxon>Metazoa</taxon>
        <taxon>Spiralia</taxon>
        <taxon>Lophotrochozoa</taxon>
        <taxon>Platyhelminthes</taxon>
        <taxon>Trematoda</taxon>
        <taxon>Digenea</taxon>
        <taxon>Strigeidida</taxon>
        <taxon>Schistosomatoidea</taxon>
        <taxon>Schistosomatidae</taxon>
        <taxon>Trichobilharzia</taxon>
    </lineage>
</organism>
<feature type="compositionally biased region" description="Polar residues" evidence="1">
    <location>
        <begin position="1085"/>
        <end position="1099"/>
    </location>
</feature>
<feature type="compositionally biased region" description="Polar residues" evidence="1">
    <location>
        <begin position="874"/>
        <end position="885"/>
    </location>
</feature>
<feature type="region of interest" description="Disordered" evidence="1">
    <location>
        <begin position="236"/>
        <end position="343"/>
    </location>
</feature>
<feature type="compositionally biased region" description="Basic and acidic residues" evidence="1">
    <location>
        <begin position="924"/>
        <end position="934"/>
    </location>
</feature>